<reference evidence="13" key="1">
    <citation type="journal article" date="2019" name="Int. J. Syst. Evol. Microbiol.">
        <title>The Global Catalogue of Microorganisms (GCM) 10K type strain sequencing project: providing services to taxonomists for standard genome sequencing and annotation.</title>
        <authorList>
            <consortium name="The Broad Institute Genomics Platform"/>
            <consortium name="The Broad Institute Genome Sequencing Center for Infectious Disease"/>
            <person name="Wu L."/>
            <person name="Ma J."/>
        </authorList>
    </citation>
    <scope>NUCLEOTIDE SEQUENCE [LARGE SCALE GENOMIC DNA]</scope>
    <source>
        <strain evidence="13">CECT 7131</strain>
    </source>
</reference>
<keyword evidence="9 10" id="KW-0119">Carbohydrate metabolism</keyword>
<evidence type="ECO:0000256" key="8">
    <source>
        <dbReference type="ARBA" id="ARBA00023056"/>
    </source>
</evidence>
<dbReference type="NCBIfam" id="TIGR01515">
    <property type="entry name" value="branching_enzym"/>
    <property type="match status" value="1"/>
</dbReference>
<dbReference type="EC" id="2.4.1.18" evidence="10"/>
<dbReference type="NCBIfam" id="NF003811">
    <property type="entry name" value="PRK05402.1"/>
    <property type="match status" value="1"/>
</dbReference>
<evidence type="ECO:0000256" key="10">
    <source>
        <dbReference type="HAMAP-Rule" id="MF_00685"/>
    </source>
</evidence>
<feature type="active site" description="Proton donor" evidence="10">
    <location>
        <position position="473"/>
    </location>
</feature>
<dbReference type="Pfam" id="PF02922">
    <property type="entry name" value="CBM_48"/>
    <property type="match status" value="1"/>
</dbReference>
<dbReference type="GO" id="GO:0003844">
    <property type="term" value="F:1,4-alpha-glucan branching enzyme activity"/>
    <property type="evidence" value="ECO:0007669"/>
    <property type="project" value="UniProtKB-EC"/>
</dbReference>
<dbReference type="Gene3D" id="2.60.40.10">
    <property type="entry name" value="Immunoglobulins"/>
    <property type="match status" value="1"/>
</dbReference>
<dbReference type="RefSeq" id="WP_290316483.1">
    <property type="nucleotide sequence ID" value="NZ_JAUFPN010000108.1"/>
</dbReference>
<dbReference type="SUPFAM" id="SSF51445">
    <property type="entry name" value="(Trans)glycosidases"/>
    <property type="match status" value="1"/>
</dbReference>
<dbReference type="InterPro" id="IPR006048">
    <property type="entry name" value="A-amylase/branching_C"/>
</dbReference>
<dbReference type="SMART" id="SM00642">
    <property type="entry name" value="Aamy"/>
    <property type="match status" value="1"/>
</dbReference>
<keyword evidence="8 10" id="KW-0320">Glycogen biosynthesis</keyword>
<gene>
    <name evidence="10 12" type="primary">glgB</name>
    <name evidence="12" type="ORF">QWZ14_09910</name>
</gene>
<name>A0ABT8A4P4_9PROT</name>
<dbReference type="InterPro" id="IPR013780">
    <property type="entry name" value="Glyco_hydro_b"/>
</dbReference>
<dbReference type="CDD" id="cd11322">
    <property type="entry name" value="AmyAc_Glg_BE"/>
    <property type="match status" value="1"/>
</dbReference>
<dbReference type="InterPro" id="IPR044143">
    <property type="entry name" value="GlgB_N_E_set_prok"/>
</dbReference>
<dbReference type="Pfam" id="PF22019">
    <property type="entry name" value="GlgB_N"/>
    <property type="match status" value="1"/>
</dbReference>
<dbReference type="InterPro" id="IPR006407">
    <property type="entry name" value="GlgB"/>
</dbReference>
<comment type="catalytic activity">
    <reaction evidence="1 10">
        <text>Transfers a segment of a (1-&gt;4)-alpha-D-glucan chain to a primary hydroxy group in a similar glucan chain.</text>
        <dbReference type="EC" id="2.4.1.18"/>
    </reaction>
</comment>
<proteinExistence type="inferred from homology"/>
<organism evidence="12 13">
    <name type="scientific">Paeniroseomonas aquatica</name>
    <dbReference type="NCBI Taxonomy" id="373043"/>
    <lineage>
        <taxon>Bacteria</taxon>
        <taxon>Pseudomonadati</taxon>
        <taxon>Pseudomonadota</taxon>
        <taxon>Alphaproteobacteria</taxon>
        <taxon>Acetobacterales</taxon>
        <taxon>Acetobacteraceae</taxon>
        <taxon>Paeniroseomonas</taxon>
    </lineage>
</organism>
<dbReference type="SUPFAM" id="SSF51011">
    <property type="entry name" value="Glycosyl hydrolase domain"/>
    <property type="match status" value="1"/>
</dbReference>
<keyword evidence="6 10" id="KW-0328">Glycosyltransferase</keyword>
<comment type="similarity">
    <text evidence="4 10">Belongs to the glycosyl hydrolase 13 family. GlgB subfamily.</text>
</comment>
<evidence type="ECO:0000256" key="9">
    <source>
        <dbReference type="ARBA" id="ARBA00023277"/>
    </source>
</evidence>
<dbReference type="SUPFAM" id="SSF81296">
    <property type="entry name" value="E set domains"/>
    <property type="match status" value="1"/>
</dbReference>
<dbReference type="InterPro" id="IPR004193">
    <property type="entry name" value="Glyco_hydro_13_N"/>
</dbReference>
<dbReference type="Gene3D" id="2.60.40.1180">
    <property type="entry name" value="Golgi alpha-mannosidase II"/>
    <property type="match status" value="1"/>
</dbReference>
<accession>A0ABT8A4P4</accession>
<feature type="domain" description="Glycosyl hydrolase family 13 catalytic" evidence="11">
    <location>
        <begin position="263"/>
        <end position="629"/>
    </location>
</feature>
<evidence type="ECO:0000256" key="1">
    <source>
        <dbReference type="ARBA" id="ARBA00000826"/>
    </source>
</evidence>
<dbReference type="HAMAP" id="MF_00685">
    <property type="entry name" value="GlgB"/>
    <property type="match status" value="1"/>
</dbReference>
<comment type="pathway">
    <text evidence="3 10">Glycan biosynthesis; glycogen biosynthesis.</text>
</comment>
<evidence type="ECO:0000256" key="3">
    <source>
        <dbReference type="ARBA" id="ARBA00004964"/>
    </source>
</evidence>
<dbReference type="InterPro" id="IPR017853">
    <property type="entry name" value="GH"/>
</dbReference>
<comment type="function">
    <text evidence="2 10">Catalyzes the formation of the alpha-1,6-glucosidic linkages in glycogen by scission of a 1,4-alpha-linked oligosaccharide from growing alpha-1,4-glucan chains and the subsequent attachment of the oligosaccharide to the alpha-1,6 position.</text>
</comment>
<keyword evidence="7 10" id="KW-0808">Transferase</keyword>
<dbReference type="InterPro" id="IPR013783">
    <property type="entry name" value="Ig-like_fold"/>
</dbReference>
<evidence type="ECO:0000256" key="7">
    <source>
        <dbReference type="ARBA" id="ARBA00022679"/>
    </source>
</evidence>
<evidence type="ECO:0000256" key="2">
    <source>
        <dbReference type="ARBA" id="ARBA00002953"/>
    </source>
</evidence>
<dbReference type="InterPro" id="IPR037439">
    <property type="entry name" value="Branching_enzy"/>
</dbReference>
<sequence>MPETGPVGEAWRATEAAVDAILGARHDDPFAVLGPHAVAAPAAAASHVLRAFVPGAASLALLRPGGEVALACRHPDGFFEALLPGPPPAPGYRLRAGGGAAFADPFGFGPCLGPLDDHLLREGTHTRLQERLGAHAVTHAGVAGTRFAVWAPRAGRVSVVGGFNGWDGRRHPMRRRPDSGIWEIFLPGLGAGAAYQYEIMAGEGPEAGRVLPLKADPLGFAAELRPGTASVVADPAPFAWGDAEWMAARAGRDALRAPLAIYEAHAPSWRRHPDGRFWHWDELAAALIPHVAGLGFTHIGLLPVMEHACDASWGYRPTGIFAPTARLGGPEGLARFVDAAHAAGIGVILDWVPAQVPPDAHGLARFDGAPLYERPDPRHGAEAGQGAATYDYGRPEVAAFLVSSALYWLHHFHADGLRVDAVSCMIHLDHGRPPGGWVANDDGGTADHDARGFLRRLNALVAQEAPGALMIAEEATDFPGVTAADGLGFTFKWNLGWAHDTLRYMAHDPLQRRWFHGLMNFGLLYAFDEAFILPLSHDAVAPGQGSLLGRMPRGDAGGPGQDEDWQRFANLRCYYGFMWAHPGKKLLFMGGEFGQWREWSEARELDWALLRDPRHQGVQALVRDLNRLHRAVPALHAGDRRAEGFQWIDPDDEMRSVLTWIRQDGDSLVAVLCNLTPVPRPDTRIGLPRTGRWREVLNTDSKVYGGSNLGNLGIVEAVPVPAFGLPASASVLLPPLATVYLMPDDAGGPEDVEQP</sequence>
<evidence type="ECO:0000313" key="13">
    <source>
        <dbReference type="Proteomes" id="UP001529369"/>
    </source>
</evidence>
<comment type="subunit">
    <text evidence="10">Monomer.</text>
</comment>
<dbReference type="InterPro" id="IPR006047">
    <property type="entry name" value="GH13_cat_dom"/>
</dbReference>
<comment type="caution">
    <text evidence="12">The sequence shown here is derived from an EMBL/GenBank/DDBJ whole genome shotgun (WGS) entry which is preliminary data.</text>
</comment>
<keyword evidence="5 10" id="KW-0321">Glycogen metabolism</keyword>
<dbReference type="EMBL" id="JAUFPN010000108">
    <property type="protein sequence ID" value="MDN3564679.1"/>
    <property type="molecule type" value="Genomic_DNA"/>
</dbReference>
<dbReference type="Proteomes" id="UP001529369">
    <property type="component" value="Unassembled WGS sequence"/>
</dbReference>
<evidence type="ECO:0000259" key="11">
    <source>
        <dbReference type="SMART" id="SM00642"/>
    </source>
</evidence>
<dbReference type="PANTHER" id="PTHR43651">
    <property type="entry name" value="1,4-ALPHA-GLUCAN-BRANCHING ENZYME"/>
    <property type="match status" value="1"/>
</dbReference>
<dbReference type="PANTHER" id="PTHR43651:SF3">
    <property type="entry name" value="1,4-ALPHA-GLUCAN-BRANCHING ENZYME"/>
    <property type="match status" value="1"/>
</dbReference>
<dbReference type="InterPro" id="IPR014756">
    <property type="entry name" value="Ig_E-set"/>
</dbReference>
<evidence type="ECO:0000256" key="4">
    <source>
        <dbReference type="ARBA" id="ARBA00009000"/>
    </source>
</evidence>
<evidence type="ECO:0000313" key="12">
    <source>
        <dbReference type="EMBL" id="MDN3564679.1"/>
    </source>
</evidence>
<keyword evidence="13" id="KW-1185">Reference proteome</keyword>
<dbReference type="Pfam" id="PF02806">
    <property type="entry name" value="Alpha-amylase_C"/>
    <property type="match status" value="1"/>
</dbReference>
<dbReference type="NCBIfam" id="NF008967">
    <property type="entry name" value="PRK12313.1"/>
    <property type="match status" value="1"/>
</dbReference>
<dbReference type="PIRSF" id="PIRSF000463">
    <property type="entry name" value="GlgB"/>
    <property type="match status" value="1"/>
</dbReference>
<dbReference type="Gene3D" id="3.20.20.80">
    <property type="entry name" value="Glycosidases"/>
    <property type="match status" value="1"/>
</dbReference>
<dbReference type="CDD" id="cd02855">
    <property type="entry name" value="E_set_GBE_prok_N"/>
    <property type="match status" value="1"/>
</dbReference>
<protein>
    <recommendedName>
        <fullName evidence="10">1,4-alpha-glucan branching enzyme GlgB</fullName>
        <ecNumber evidence="10">2.4.1.18</ecNumber>
    </recommendedName>
    <alternativeName>
        <fullName evidence="10">1,4-alpha-D-glucan:1,4-alpha-D-glucan 6-glucosyl-transferase</fullName>
    </alternativeName>
    <alternativeName>
        <fullName evidence="10">Alpha-(1-&gt;4)-glucan branching enzyme</fullName>
    </alternativeName>
    <alternativeName>
        <fullName evidence="10">Glycogen branching enzyme</fullName>
        <shortName evidence="10">BE</shortName>
    </alternativeName>
</protein>
<dbReference type="InterPro" id="IPR054169">
    <property type="entry name" value="GlgB_N"/>
</dbReference>
<evidence type="ECO:0000256" key="6">
    <source>
        <dbReference type="ARBA" id="ARBA00022676"/>
    </source>
</evidence>
<evidence type="ECO:0000256" key="5">
    <source>
        <dbReference type="ARBA" id="ARBA00022600"/>
    </source>
</evidence>
<feature type="active site" description="Nucleophile" evidence="10">
    <location>
        <position position="420"/>
    </location>
</feature>